<protein>
    <submittedName>
        <fullName evidence="8">MFS transporter</fullName>
    </submittedName>
</protein>
<keyword evidence="4 6" id="KW-0472">Membrane</keyword>
<feature type="transmembrane region" description="Helical" evidence="6">
    <location>
        <begin position="193"/>
        <end position="212"/>
    </location>
</feature>
<feature type="transmembrane region" description="Helical" evidence="6">
    <location>
        <begin position="370"/>
        <end position="388"/>
    </location>
</feature>
<feature type="transmembrane region" description="Helical" evidence="6">
    <location>
        <begin position="163"/>
        <end position="187"/>
    </location>
</feature>
<dbReference type="SUPFAM" id="SSF103473">
    <property type="entry name" value="MFS general substrate transporter"/>
    <property type="match status" value="1"/>
</dbReference>
<feature type="transmembrane region" description="Helical" evidence="6">
    <location>
        <begin position="136"/>
        <end position="156"/>
    </location>
</feature>
<dbReference type="InterPro" id="IPR020846">
    <property type="entry name" value="MFS_dom"/>
</dbReference>
<keyword evidence="2 6" id="KW-0812">Transmembrane</keyword>
<feature type="transmembrane region" description="Helical" evidence="6">
    <location>
        <begin position="394"/>
        <end position="412"/>
    </location>
</feature>
<sequence>MTVRTDPTPAGPITAGPTPAEPSSGQQAQAPGIFRQPRAVWAMAFACVVAFMGIGLVDPILPAISSQLQASPSQAMWLFTSYLVITGFAMFFTSAVSSRLGTRTTLLIGLVVIVAFAAAAGASGNVWQIIGFRAGWGLGNALFISTALAGIVGAASGGVDSAIILYEAAMGLGLATGPLVGGALGSISWRGPFFGTAALMAVGLIAIAALLPRAPKPAPVPLSATLTALRHPVLMTLAVAAVFYNYGFFALLAYSPFPLETAGRAIGLTIGAQQLGLVFFGWGLCLALTSVFAAEPLVTWLGRGPVLTATLLLLAVDLGVMALLEARFWVLVAGIVIGGLLLGVMNTVLTQSVMESTDLPRSVASSTYSGVRFLGGALSAAVAGPIAVAFGPAVPYVVAAVAFVLSALLLVVRRHHLAAIDRHVTAQDVAEETADERAVVTQAEHLVEDSDTAAAVTSTVRVR</sequence>
<comment type="subcellular location">
    <subcellularLocation>
        <location evidence="1">Cell membrane</location>
        <topology evidence="1">Multi-pass membrane protein</topology>
    </subcellularLocation>
</comment>
<dbReference type="InterPro" id="IPR053200">
    <property type="entry name" value="YfmO-like"/>
</dbReference>
<dbReference type="KEGG" id="rain:Rai3103_08160"/>
<evidence type="ECO:0000256" key="3">
    <source>
        <dbReference type="ARBA" id="ARBA00022989"/>
    </source>
</evidence>
<accession>A0A5Q2FCZ8</accession>
<feature type="domain" description="Major facilitator superfamily (MFS) profile" evidence="7">
    <location>
        <begin position="39"/>
        <end position="418"/>
    </location>
</feature>
<evidence type="ECO:0000259" key="7">
    <source>
        <dbReference type="PROSITE" id="PS50850"/>
    </source>
</evidence>
<feature type="transmembrane region" description="Helical" evidence="6">
    <location>
        <begin position="274"/>
        <end position="294"/>
    </location>
</feature>
<dbReference type="PRINTS" id="PR01035">
    <property type="entry name" value="TCRTETA"/>
</dbReference>
<evidence type="ECO:0000313" key="8">
    <source>
        <dbReference type="EMBL" id="QGF23647.1"/>
    </source>
</evidence>
<keyword evidence="3 6" id="KW-1133">Transmembrane helix</keyword>
<evidence type="ECO:0000256" key="2">
    <source>
        <dbReference type="ARBA" id="ARBA00022692"/>
    </source>
</evidence>
<dbReference type="Gene3D" id="1.20.1250.20">
    <property type="entry name" value="MFS general substrate transporter like domains"/>
    <property type="match status" value="1"/>
</dbReference>
<gene>
    <name evidence="8" type="ORF">Rai3103_08160</name>
</gene>
<reference evidence="8 9" key="1">
    <citation type="submission" date="2019-10" db="EMBL/GenBank/DDBJ databases">
        <title>Genomic analysis of Raineyella sp. CBA3103.</title>
        <authorList>
            <person name="Roh S.W."/>
        </authorList>
    </citation>
    <scope>NUCLEOTIDE SEQUENCE [LARGE SCALE GENOMIC DNA]</scope>
    <source>
        <strain evidence="8 9">CBA3103</strain>
    </source>
</reference>
<dbReference type="GO" id="GO:0022857">
    <property type="term" value="F:transmembrane transporter activity"/>
    <property type="evidence" value="ECO:0007669"/>
    <property type="project" value="InterPro"/>
</dbReference>
<feature type="region of interest" description="Disordered" evidence="5">
    <location>
        <begin position="1"/>
        <end position="29"/>
    </location>
</feature>
<name>A0A5Q2FCZ8_9ACTN</name>
<feature type="compositionally biased region" description="Low complexity" evidence="5">
    <location>
        <begin position="7"/>
        <end position="22"/>
    </location>
</feature>
<feature type="transmembrane region" description="Helical" evidence="6">
    <location>
        <begin position="77"/>
        <end position="95"/>
    </location>
</feature>
<dbReference type="Pfam" id="PF07690">
    <property type="entry name" value="MFS_1"/>
    <property type="match status" value="1"/>
</dbReference>
<dbReference type="InterPro" id="IPR001958">
    <property type="entry name" value="Tet-R_TetA/multi-R_MdtG-like"/>
</dbReference>
<keyword evidence="9" id="KW-1185">Reference proteome</keyword>
<feature type="transmembrane region" description="Helical" evidence="6">
    <location>
        <begin position="107"/>
        <end position="130"/>
    </location>
</feature>
<evidence type="ECO:0000313" key="9">
    <source>
        <dbReference type="Proteomes" id="UP000386847"/>
    </source>
</evidence>
<dbReference type="PANTHER" id="PTHR43683">
    <property type="entry name" value="MULTIDRUG EFFLUX PROTEIN YFMO"/>
    <property type="match status" value="1"/>
</dbReference>
<feature type="transmembrane region" description="Helical" evidence="6">
    <location>
        <begin position="233"/>
        <end position="254"/>
    </location>
</feature>
<dbReference type="PROSITE" id="PS50850">
    <property type="entry name" value="MFS"/>
    <property type="match status" value="1"/>
</dbReference>
<dbReference type="InterPro" id="IPR011701">
    <property type="entry name" value="MFS"/>
</dbReference>
<dbReference type="PANTHER" id="PTHR43683:SF1">
    <property type="entry name" value="MULTIDRUG EFFLUX PROTEIN YFMO"/>
    <property type="match status" value="1"/>
</dbReference>
<dbReference type="EMBL" id="CP045725">
    <property type="protein sequence ID" value="QGF23647.1"/>
    <property type="molecule type" value="Genomic_DNA"/>
</dbReference>
<organism evidence="8 9">
    <name type="scientific">Raineyella fluvialis</name>
    <dbReference type="NCBI Taxonomy" id="2662261"/>
    <lineage>
        <taxon>Bacteria</taxon>
        <taxon>Bacillati</taxon>
        <taxon>Actinomycetota</taxon>
        <taxon>Actinomycetes</taxon>
        <taxon>Propionibacteriales</taxon>
        <taxon>Propionibacteriaceae</taxon>
        <taxon>Raineyella</taxon>
    </lineage>
</organism>
<evidence type="ECO:0000256" key="1">
    <source>
        <dbReference type="ARBA" id="ARBA00004651"/>
    </source>
</evidence>
<dbReference type="Proteomes" id="UP000386847">
    <property type="component" value="Chromosome"/>
</dbReference>
<feature type="transmembrane region" description="Helical" evidence="6">
    <location>
        <begin position="39"/>
        <end position="57"/>
    </location>
</feature>
<proteinExistence type="predicted"/>
<feature type="transmembrane region" description="Helical" evidence="6">
    <location>
        <begin position="330"/>
        <end position="349"/>
    </location>
</feature>
<dbReference type="InterPro" id="IPR036259">
    <property type="entry name" value="MFS_trans_sf"/>
</dbReference>
<evidence type="ECO:0000256" key="5">
    <source>
        <dbReference type="SAM" id="MobiDB-lite"/>
    </source>
</evidence>
<dbReference type="AlphaFoldDB" id="A0A5Q2FCZ8"/>
<feature type="transmembrane region" description="Helical" evidence="6">
    <location>
        <begin position="306"/>
        <end position="324"/>
    </location>
</feature>
<evidence type="ECO:0000256" key="4">
    <source>
        <dbReference type="ARBA" id="ARBA00023136"/>
    </source>
</evidence>
<dbReference type="GO" id="GO:0005886">
    <property type="term" value="C:plasma membrane"/>
    <property type="evidence" value="ECO:0007669"/>
    <property type="project" value="UniProtKB-SubCell"/>
</dbReference>
<dbReference type="CDD" id="cd17474">
    <property type="entry name" value="MFS_YfmO_like"/>
    <property type="match status" value="1"/>
</dbReference>
<evidence type="ECO:0000256" key="6">
    <source>
        <dbReference type="SAM" id="Phobius"/>
    </source>
</evidence>